<reference evidence="2" key="1">
    <citation type="submission" date="2016-01" db="EMBL/GenBank/DDBJ databases">
        <authorList>
            <person name="Regsiter A."/>
            <person name="william w."/>
        </authorList>
    </citation>
    <scope>NUCLEOTIDE SEQUENCE [LARGE SCALE GENOMIC DNA]</scope>
    <source>
        <strain evidence="2">CFBP 6623</strain>
    </source>
</reference>
<evidence type="ECO:0000313" key="1">
    <source>
        <dbReference type="EMBL" id="CUX59812.1"/>
    </source>
</evidence>
<dbReference type="STRING" id="1183432.AGR3A_Lc160111"/>
<sequence>MPERKQREFVRIAGIIQKKFADLVARSASDARPMGGFSKSFCSVLGENFICAGDGGIMNHRV</sequence>
<evidence type="ECO:0000313" key="2">
    <source>
        <dbReference type="Proteomes" id="UP000191988"/>
    </source>
</evidence>
<accession>A0A1S7RYV4</accession>
<dbReference type="EMBL" id="FBWK01000052">
    <property type="protein sequence ID" value="CUX59812.1"/>
    <property type="molecule type" value="Genomic_DNA"/>
</dbReference>
<name>A0A1S7RYV4_9HYPH</name>
<dbReference type="AlphaFoldDB" id="A0A1S7RYV4"/>
<gene>
    <name evidence="1" type="ORF">AGR3A_Lc160111</name>
</gene>
<protein>
    <submittedName>
        <fullName evidence="1">Uncharacterized protein</fullName>
    </submittedName>
</protein>
<dbReference type="Proteomes" id="UP000191988">
    <property type="component" value="Unassembled WGS sequence"/>
</dbReference>
<proteinExistence type="predicted"/>
<keyword evidence="2" id="KW-1185">Reference proteome</keyword>
<organism evidence="1 2">
    <name type="scientific">Agrobacterium tomkonis CFBP 6623</name>
    <dbReference type="NCBI Taxonomy" id="1183432"/>
    <lineage>
        <taxon>Bacteria</taxon>
        <taxon>Pseudomonadati</taxon>
        <taxon>Pseudomonadota</taxon>
        <taxon>Alphaproteobacteria</taxon>
        <taxon>Hyphomicrobiales</taxon>
        <taxon>Rhizobiaceae</taxon>
        <taxon>Rhizobium/Agrobacterium group</taxon>
        <taxon>Agrobacterium</taxon>
        <taxon>Agrobacterium tumefaciens complex</taxon>
    </lineage>
</organism>